<gene>
    <name evidence="1" type="ORF">CURHAP_LOCUS4520</name>
</gene>
<organism evidence="1 2">
    <name type="scientific">Prunus armeniaca</name>
    <name type="common">Apricot</name>
    <name type="synonym">Armeniaca vulgaris</name>
    <dbReference type="NCBI Taxonomy" id="36596"/>
    <lineage>
        <taxon>Eukaryota</taxon>
        <taxon>Viridiplantae</taxon>
        <taxon>Streptophyta</taxon>
        <taxon>Embryophyta</taxon>
        <taxon>Tracheophyta</taxon>
        <taxon>Spermatophyta</taxon>
        <taxon>Magnoliopsida</taxon>
        <taxon>eudicotyledons</taxon>
        <taxon>Gunneridae</taxon>
        <taxon>Pentapetalae</taxon>
        <taxon>rosids</taxon>
        <taxon>fabids</taxon>
        <taxon>Rosales</taxon>
        <taxon>Rosaceae</taxon>
        <taxon>Amygdaloideae</taxon>
        <taxon>Amygdaleae</taxon>
        <taxon>Prunus</taxon>
    </lineage>
</organism>
<protein>
    <submittedName>
        <fullName evidence="1">Uncharacterized protein</fullName>
    </submittedName>
</protein>
<evidence type="ECO:0000313" key="1">
    <source>
        <dbReference type="EMBL" id="CAB4263716.1"/>
    </source>
</evidence>
<dbReference type="EMBL" id="CAEKDK010000001">
    <property type="protein sequence ID" value="CAB4263716.1"/>
    <property type="molecule type" value="Genomic_DNA"/>
</dbReference>
<proteinExistence type="predicted"/>
<reference evidence="1 2" key="1">
    <citation type="submission" date="2020-05" db="EMBL/GenBank/DDBJ databases">
        <authorList>
            <person name="Campoy J."/>
            <person name="Schneeberger K."/>
            <person name="Spophaly S."/>
        </authorList>
    </citation>
    <scope>NUCLEOTIDE SEQUENCE [LARGE SCALE GENOMIC DNA]</scope>
    <source>
        <strain evidence="1">PruArmRojPasFocal</strain>
    </source>
</reference>
<dbReference type="Proteomes" id="UP000507222">
    <property type="component" value="Unassembled WGS sequence"/>
</dbReference>
<sequence>MTMTNLTSNYASSIEYDQLHQEQAITIKNTSLKRAYSNDKDKPWVAAPNKKKKKVKFSVNKNSSKGMGLLEHTYEFLEEFKQVILEKMNGAML</sequence>
<dbReference type="AlphaFoldDB" id="A0A6J5TIG5"/>
<name>A0A6J5TIG5_PRUAR</name>
<accession>A0A6J5TIG5</accession>
<evidence type="ECO:0000313" key="2">
    <source>
        <dbReference type="Proteomes" id="UP000507222"/>
    </source>
</evidence>